<dbReference type="PANTHER" id="PTHR23514:SF3">
    <property type="entry name" value="BYPASS OF STOP CODON PROTEIN 6"/>
    <property type="match status" value="1"/>
</dbReference>
<feature type="transmembrane region" description="Helical" evidence="7">
    <location>
        <begin position="241"/>
        <end position="260"/>
    </location>
</feature>
<reference evidence="9" key="1">
    <citation type="journal article" date="2021" name="PeerJ">
        <title>Extensive microbial diversity within the chicken gut microbiome revealed by metagenomics and culture.</title>
        <authorList>
            <person name="Gilroy R."/>
            <person name="Ravi A."/>
            <person name="Getino M."/>
            <person name="Pursley I."/>
            <person name="Horton D.L."/>
            <person name="Alikhan N.F."/>
            <person name="Baker D."/>
            <person name="Gharbi K."/>
            <person name="Hall N."/>
            <person name="Watson M."/>
            <person name="Adriaenssens E.M."/>
            <person name="Foster-Nyarko E."/>
            <person name="Jarju S."/>
            <person name="Secka A."/>
            <person name="Antonio M."/>
            <person name="Oren A."/>
            <person name="Chaudhuri R.R."/>
            <person name="La Ragione R."/>
            <person name="Hildebrand F."/>
            <person name="Pallen M.J."/>
        </authorList>
    </citation>
    <scope>NUCLEOTIDE SEQUENCE</scope>
    <source>
        <strain evidence="9">ChiW19-6364</strain>
    </source>
</reference>
<feature type="transmembrane region" description="Helical" evidence="7">
    <location>
        <begin position="335"/>
        <end position="354"/>
    </location>
</feature>
<feature type="transmembrane region" description="Helical" evidence="7">
    <location>
        <begin position="128"/>
        <end position="148"/>
    </location>
</feature>
<evidence type="ECO:0000256" key="2">
    <source>
        <dbReference type="ARBA" id="ARBA00008335"/>
    </source>
</evidence>
<evidence type="ECO:0000256" key="5">
    <source>
        <dbReference type="ARBA" id="ARBA00022989"/>
    </source>
</evidence>
<evidence type="ECO:0000313" key="10">
    <source>
        <dbReference type="Proteomes" id="UP000823850"/>
    </source>
</evidence>
<dbReference type="InterPro" id="IPR011701">
    <property type="entry name" value="MFS"/>
</dbReference>
<keyword evidence="6 7" id="KW-0472">Membrane</keyword>
<evidence type="ECO:0000256" key="3">
    <source>
        <dbReference type="ARBA" id="ARBA00022448"/>
    </source>
</evidence>
<proteinExistence type="inferred from homology"/>
<dbReference type="EMBL" id="DWUX01000116">
    <property type="protein sequence ID" value="HJD39605.1"/>
    <property type="molecule type" value="Genomic_DNA"/>
</dbReference>
<feature type="transmembrane region" description="Helical" evidence="7">
    <location>
        <begin position="272"/>
        <end position="289"/>
    </location>
</feature>
<dbReference type="InterPro" id="IPR036259">
    <property type="entry name" value="MFS_trans_sf"/>
</dbReference>
<keyword evidence="3" id="KW-0813">Transport</keyword>
<dbReference type="PANTHER" id="PTHR23514">
    <property type="entry name" value="BYPASS OF STOP CODON PROTEIN 6"/>
    <property type="match status" value="1"/>
</dbReference>
<keyword evidence="5 7" id="KW-1133">Transmembrane helix</keyword>
<name>A0A9D2R719_9FIRM</name>
<evidence type="ECO:0000256" key="4">
    <source>
        <dbReference type="ARBA" id="ARBA00022692"/>
    </source>
</evidence>
<feature type="transmembrane region" description="Helical" evidence="7">
    <location>
        <begin position="295"/>
        <end position="314"/>
    </location>
</feature>
<feature type="transmembrane region" description="Helical" evidence="7">
    <location>
        <begin position="92"/>
        <end position="116"/>
    </location>
</feature>
<feature type="transmembrane region" description="Helical" evidence="7">
    <location>
        <begin position="206"/>
        <end position="229"/>
    </location>
</feature>
<dbReference type="InterPro" id="IPR051788">
    <property type="entry name" value="MFS_Transporter"/>
</dbReference>
<feature type="domain" description="Major facilitator superfamily (MFS) profile" evidence="8">
    <location>
        <begin position="5"/>
        <end position="385"/>
    </location>
</feature>
<reference evidence="9" key="2">
    <citation type="submission" date="2021-04" db="EMBL/GenBank/DDBJ databases">
        <authorList>
            <person name="Gilroy R."/>
        </authorList>
    </citation>
    <scope>NUCLEOTIDE SEQUENCE</scope>
    <source>
        <strain evidence="9">ChiW19-6364</strain>
    </source>
</reference>
<dbReference type="GO" id="GO:0005886">
    <property type="term" value="C:plasma membrane"/>
    <property type="evidence" value="ECO:0007669"/>
    <property type="project" value="UniProtKB-SubCell"/>
</dbReference>
<evidence type="ECO:0000313" key="9">
    <source>
        <dbReference type="EMBL" id="HJD39605.1"/>
    </source>
</evidence>
<feature type="transmembrane region" description="Helical" evidence="7">
    <location>
        <begin position="360"/>
        <end position="381"/>
    </location>
</feature>
<evidence type="ECO:0000256" key="1">
    <source>
        <dbReference type="ARBA" id="ARBA00004651"/>
    </source>
</evidence>
<dbReference type="GO" id="GO:0022857">
    <property type="term" value="F:transmembrane transporter activity"/>
    <property type="evidence" value="ECO:0007669"/>
    <property type="project" value="InterPro"/>
</dbReference>
<dbReference type="Pfam" id="PF07690">
    <property type="entry name" value="MFS_1"/>
    <property type="match status" value="1"/>
</dbReference>
<evidence type="ECO:0000256" key="6">
    <source>
        <dbReference type="ARBA" id="ARBA00023136"/>
    </source>
</evidence>
<dbReference type="PROSITE" id="PS50850">
    <property type="entry name" value="MFS"/>
    <property type="match status" value="1"/>
</dbReference>
<keyword evidence="4 7" id="KW-0812">Transmembrane</keyword>
<evidence type="ECO:0000256" key="7">
    <source>
        <dbReference type="SAM" id="Phobius"/>
    </source>
</evidence>
<accession>A0A9D2R719</accession>
<protein>
    <submittedName>
        <fullName evidence="9">MFS transporter</fullName>
    </submittedName>
</protein>
<comment type="caution">
    <text evidence="9">The sequence shown here is derived from an EMBL/GenBank/DDBJ whole genome shotgun (WGS) entry which is preliminary data.</text>
</comment>
<feature type="transmembrane region" description="Helical" evidence="7">
    <location>
        <begin position="41"/>
        <end position="60"/>
    </location>
</feature>
<feature type="transmembrane region" description="Helical" evidence="7">
    <location>
        <begin position="160"/>
        <end position="179"/>
    </location>
</feature>
<feature type="transmembrane region" description="Helical" evidence="7">
    <location>
        <begin position="67"/>
        <end position="86"/>
    </location>
</feature>
<comment type="similarity">
    <text evidence="2">Belongs to the major facilitator superfamily.</text>
</comment>
<dbReference type="InterPro" id="IPR020846">
    <property type="entry name" value="MFS_dom"/>
</dbReference>
<organism evidence="9 10">
    <name type="scientific">Candidatus Blautia stercoripullorum</name>
    <dbReference type="NCBI Taxonomy" id="2838502"/>
    <lineage>
        <taxon>Bacteria</taxon>
        <taxon>Bacillati</taxon>
        <taxon>Bacillota</taxon>
        <taxon>Clostridia</taxon>
        <taxon>Lachnospirales</taxon>
        <taxon>Lachnospiraceae</taxon>
        <taxon>Blautia</taxon>
    </lineage>
</organism>
<gene>
    <name evidence="9" type="ORF">H9913_06210</name>
</gene>
<comment type="subcellular location">
    <subcellularLocation>
        <location evidence="1">Cell membrane</location>
        <topology evidence="1">Multi-pass membrane protein</topology>
    </subcellularLocation>
</comment>
<sequence length="395" mass="42723">MATILLVFIYIFYIGLGIPDSLLGSAWPAIYGEFHVPVSYASFISAIISTGTVISSLFSTKVIARLGTAKVTAVSTTLTAIALLGFSCSHGFLWLCLCAVPLGIGAGSIDTALNNYVALHYNAMQMSFLHCFYGIGVTVSPYLMSLALSENMNWRGGYRTVFYIQLVIAALSVLSLPLWRKIKTARQEEENIQVLPLSQMIRRKKIWASCGVFAGISALESTCLIWGSTYLSETIGLSADMAAAMITFYFAGMTLGRFFSGLLSLKFSDWKIIMLGQTAILAALLILLLTDNTAAAVLGLFLIGLGNGPVFPNMTHLTPVLYKKETSQSIIGIEMAFSNLSIMLTPVLFGFISGVMGTDIFPVFLAVMFALMAGCTIILRIGDSRSRKSSKSTNR</sequence>
<evidence type="ECO:0000259" key="8">
    <source>
        <dbReference type="PROSITE" id="PS50850"/>
    </source>
</evidence>
<dbReference type="AlphaFoldDB" id="A0A9D2R719"/>
<dbReference type="Proteomes" id="UP000823850">
    <property type="component" value="Unassembled WGS sequence"/>
</dbReference>
<dbReference type="SUPFAM" id="SSF103473">
    <property type="entry name" value="MFS general substrate transporter"/>
    <property type="match status" value="1"/>
</dbReference>
<dbReference type="Gene3D" id="1.20.1250.20">
    <property type="entry name" value="MFS general substrate transporter like domains"/>
    <property type="match status" value="1"/>
</dbReference>